<dbReference type="InterPro" id="IPR014710">
    <property type="entry name" value="RmlC-like_jellyroll"/>
</dbReference>
<dbReference type="OrthoDB" id="636258at2"/>
<keyword evidence="6" id="KW-1185">Reference proteome</keyword>
<organism evidence="5 6">
    <name type="scientific">Chitinophaga jiangningensis</name>
    <dbReference type="NCBI Taxonomy" id="1419482"/>
    <lineage>
        <taxon>Bacteria</taxon>
        <taxon>Pseudomonadati</taxon>
        <taxon>Bacteroidota</taxon>
        <taxon>Chitinophagia</taxon>
        <taxon>Chitinophagales</taxon>
        <taxon>Chitinophagaceae</taxon>
        <taxon>Chitinophaga</taxon>
    </lineage>
</organism>
<dbReference type="SUPFAM" id="SSF46689">
    <property type="entry name" value="Homeodomain-like"/>
    <property type="match status" value="2"/>
</dbReference>
<dbReference type="EMBL" id="FRBL01000006">
    <property type="protein sequence ID" value="SHM14269.1"/>
    <property type="molecule type" value="Genomic_DNA"/>
</dbReference>
<dbReference type="Proteomes" id="UP000184420">
    <property type="component" value="Unassembled WGS sequence"/>
</dbReference>
<evidence type="ECO:0000256" key="3">
    <source>
        <dbReference type="ARBA" id="ARBA00023163"/>
    </source>
</evidence>
<dbReference type="GO" id="GO:0003700">
    <property type="term" value="F:DNA-binding transcription factor activity"/>
    <property type="evidence" value="ECO:0007669"/>
    <property type="project" value="InterPro"/>
</dbReference>
<dbReference type="Gene3D" id="1.10.10.60">
    <property type="entry name" value="Homeodomain-like"/>
    <property type="match status" value="2"/>
</dbReference>
<keyword evidence="2" id="KW-0238">DNA-binding</keyword>
<evidence type="ECO:0000313" key="5">
    <source>
        <dbReference type="EMBL" id="SHM14269.1"/>
    </source>
</evidence>
<keyword evidence="1" id="KW-0805">Transcription regulation</keyword>
<name>A0A1M7GEG5_9BACT</name>
<dbReference type="PROSITE" id="PS01124">
    <property type="entry name" value="HTH_ARAC_FAMILY_2"/>
    <property type="match status" value="1"/>
</dbReference>
<evidence type="ECO:0000256" key="2">
    <source>
        <dbReference type="ARBA" id="ARBA00023125"/>
    </source>
</evidence>
<dbReference type="SUPFAM" id="SSF51215">
    <property type="entry name" value="Regulatory protein AraC"/>
    <property type="match status" value="1"/>
</dbReference>
<proteinExistence type="predicted"/>
<dbReference type="GO" id="GO:0043565">
    <property type="term" value="F:sequence-specific DNA binding"/>
    <property type="evidence" value="ECO:0007669"/>
    <property type="project" value="InterPro"/>
</dbReference>
<reference evidence="5 6" key="1">
    <citation type="submission" date="2016-11" db="EMBL/GenBank/DDBJ databases">
        <authorList>
            <person name="Jaros S."/>
            <person name="Januszkiewicz K."/>
            <person name="Wedrychowicz H."/>
        </authorList>
    </citation>
    <scope>NUCLEOTIDE SEQUENCE [LARGE SCALE GENOMIC DNA]</scope>
    <source>
        <strain evidence="5 6">DSM 27406</strain>
    </source>
</reference>
<dbReference type="AlphaFoldDB" id="A0A1M7GEG5"/>
<feature type="domain" description="HTH araC/xylS-type" evidence="4">
    <location>
        <begin position="176"/>
        <end position="276"/>
    </location>
</feature>
<gene>
    <name evidence="5" type="ORF">SAMN05444266_106512</name>
</gene>
<dbReference type="Pfam" id="PF12833">
    <property type="entry name" value="HTH_18"/>
    <property type="match status" value="1"/>
</dbReference>
<protein>
    <submittedName>
        <fullName evidence="5">Transcriptional regulator, AraC family</fullName>
    </submittedName>
</protein>
<dbReference type="InterPro" id="IPR009057">
    <property type="entry name" value="Homeodomain-like_sf"/>
</dbReference>
<dbReference type="Pfam" id="PF02311">
    <property type="entry name" value="AraC_binding"/>
    <property type="match status" value="1"/>
</dbReference>
<evidence type="ECO:0000259" key="4">
    <source>
        <dbReference type="PROSITE" id="PS01124"/>
    </source>
</evidence>
<dbReference type="InterPro" id="IPR018060">
    <property type="entry name" value="HTH_AraC"/>
</dbReference>
<dbReference type="RefSeq" id="WP_073083770.1">
    <property type="nucleotide sequence ID" value="NZ_FRBL01000006.1"/>
</dbReference>
<keyword evidence="3" id="KW-0804">Transcription</keyword>
<evidence type="ECO:0000256" key="1">
    <source>
        <dbReference type="ARBA" id="ARBA00023015"/>
    </source>
</evidence>
<dbReference type="PANTHER" id="PTHR43280:SF34">
    <property type="entry name" value="ARAC-FAMILY TRANSCRIPTIONAL REGULATOR"/>
    <property type="match status" value="1"/>
</dbReference>
<accession>A0A1M7GEG5</accession>
<dbReference type="Gene3D" id="2.60.120.10">
    <property type="entry name" value="Jelly Rolls"/>
    <property type="match status" value="1"/>
</dbReference>
<dbReference type="STRING" id="1419482.SAMN05444266_106512"/>
<dbReference type="SMART" id="SM00342">
    <property type="entry name" value="HTH_ARAC"/>
    <property type="match status" value="1"/>
</dbReference>
<evidence type="ECO:0000313" key="6">
    <source>
        <dbReference type="Proteomes" id="UP000184420"/>
    </source>
</evidence>
<sequence>MKREHLYEPFEIVYKTSDECPKLAHQHSFFELIYIHAGTGIQYINGHKLDYKAGQLFLITPQDSHSFEITTTSSFFFLRFNDIYIKSNALQSENIQRLEYILHNANHKPGCIMKNITDKSLVRAIIESLIAEVSNKDLYEKEMTQQLVNTLIVVVARNIAKRLPERINENTDEKIVSILQYIQANIYEPDKVRTETICNIFGISENYLGRYFKKHTGHTLQSYISNYKLSLVTHRLKHSNMRINEIVAELGFTDESHLNKFFRQQTGVSPKAYRKSLVAVE</sequence>
<dbReference type="InterPro" id="IPR003313">
    <property type="entry name" value="AraC-bd"/>
</dbReference>
<dbReference type="InterPro" id="IPR037923">
    <property type="entry name" value="HTH-like"/>
</dbReference>
<dbReference type="PANTHER" id="PTHR43280">
    <property type="entry name" value="ARAC-FAMILY TRANSCRIPTIONAL REGULATOR"/>
    <property type="match status" value="1"/>
</dbReference>